<dbReference type="SUPFAM" id="SSF52540">
    <property type="entry name" value="P-loop containing nucleoside triphosphate hydrolases"/>
    <property type="match status" value="1"/>
</dbReference>
<dbReference type="InterPro" id="IPR001650">
    <property type="entry name" value="Helicase_C-like"/>
</dbReference>
<evidence type="ECO:0000256" key="5">
    <source>
        <dbReference type="SAM" id="MobiDB-lite"/>
    </source>
</evidence>
<organism evidence="7 8">
    <name type="scientific">Buddleja alternifolia</name>
    <dbReference type="NCBI Taxonomy" id="168488"/>
    <lineage>
        <taxon>Eukaryota</taxon>
        <taxon>Viridiplantae</taxon>
        <taxon>Streptophyta</taxon>
        <taxon>Embryophyta</taxon>
        <taxon>Tracheophyta</taxon>
        <taxon>Spermatophyta</taxon>
        <taxon>Magnoliopsida</taxon>
        <taxon>eudicotyledons</taxon>
        <taxon>Gunneridae</taxon>
        <taxon>Pentapetalae</taxon>
        <taxon>asterids</taxon>
        <taxon>lamiids</taxon>
        <taxon>Lamiales</taxon>
        <taxon>Scrophulariaceae</taxon>
        <taxon>Buddlejeae</taxon>
        <taxon>Buddleja</taxon>
    </lineage>
</organism>
<evidence type="ECO:0000256" key="4">
    <source>
        <dbReference type="ARBA" id="ARBA00022840"/>
    </source>
</evidence>
<dbReference type="InterPro" id="IPR027417">
    <property type="entry name" value="P-loop_NTPase"/>
</dbReference>
<keyword evidence="8" id="KW-1185">Reference proteome</keyword>
<feature type="region of interest" description="Disordered" evidence="5">
    <location>
        <begin position="145"/>
        <end position="183"/>
    </location>
</feature>
<name>A0AAV6W5L3_9LAMI</name>
<proteinExistence type="predicted"/>
<dbReference type="Gene3D" id="3.40.50.300">
    <property type="entry name" value="P-loop containing nucleotide triphosphate hydrolases"/>
    <property type="match status" value="1"/>
</dbReference>
<dbReference type="Proteomes" id="UP000826271">
    <property type="component" value="Unassembled WGS sequence"/>
</dbReference>
<dbReference type="AlphaFoldDB" id="A0AAV6W5L3"/>
<feature type="domain" description="Helicase C-terminal" evidence="6">
    <location>
        <begin position="61"/>
        <end position="108"/>
    </location>
</feature>
<accession>A0AAV6W5L3</accession>
<keyword evidence="2" id="KW-0378">Hydrolase</keyword>
<sequence length="183" mass="20680">MFNRVIGPDIRKFIGPLKNHASKAEGSDLVDEDFQGITHLLTSTLHKNIANARHDFIKLSVNYHGEVPAEQRFENQERFKSNDGDCPTLVCTDLAARGLDLDVNHVIRSITCIELEELLAWKVTSLVARKDVLLATSIEEAMIKNESDVQQEDESDPLVSDGSQPKPIRVYVRRKKMEDQRAN</sequence>
<dbReference type="PANTHER" id="PTHR47960">
    <property type="entry name" value="DEAD-BOX ATP-DEPENDENT RNA HELICASE 50"/>
    <property type="match status" value="1"/>
</dbReference>
<comment type="caution">
    <text evidence="7">The sequence shown here is derived from an EMBL/GenBank/DDBJ whole genome shotgun (WGS) entry which is preliminary data.</text>
</comment>
<evidence type="ECO:0000256" key="2">
    <source>
        <dbReference type="ARBA" id="ARBA00022801"/>
    </source>
</evidence>
<evidence type="ECO:0000313" key="8">
    <source>
        <dbReference type="Proteomes" id="UP000826271"/>
    </source>
</evidence>
<dbReference type="GO" id="GO:0005524">
    <property type="term" value="F:ATP binding"/>
    <property type="evidence" value="ECO:0007669"/>
    <property type="project" value="UniProtKB-KW"/>
</dbReference>
<dbReference type="Pfam" id="PF00271">
    <property type="entry name" value="Helicase_C"/>
    <property type="match status" value="1"/>
</dbReference>
<keyword evidence="4" id="KW-0067">ATP-binding</keyword>
<evidence type="ECO:0000259" key="6">
    <source>
        <dbReference type="Pfam" id="PF00271"/>
    </source>
</evidence>
<evidence type="ECO:0000256" key="3">
    <source>
        <dbReference type="ARBA" id="ARBA00022806"/>
    </source>
</evidence>
<dbReference type="EMBL" id="WHWC01000135">
    <property type="protein sequence ID" value="KAG8362989.1"/>
    <property type="molecule type" value="Genomic_DNA"/>
</dbReference>
<keyword evidence="3" id="KW-0347">Helicase</keyword>
<protein>
    <recommendedName>
        <fullName evidence="6">Helicase C-terminal domain-containing protein</fullName>
    </recommendedName>
</protein>
<dbReference type="GO" id="GO:0004386">
    <property type="term" value="F:helicase activity"/>
    <property type="evidence" value="ECO:0007669"/>
    <property type="project" value="UniProtKB-KW"/>
</dbReference>
<evidence type="ECO:0000313" key="7">
    <source>
        <dbReference type="EMBL" id="KAG8362989.1"/>
    </source>
</evidence>
<keyword evidence="1" id="KW-0547">Nucleotide-binding</keyword>
<reference evidence="7" key="1">
    <citation type="submission" date="2019-10" db="EMBL/GenBank/DDBJ databases">
        <authorList>
            <person name="Zhang R."/>
            <person name="Pan Y."/>
            <person name="Wang J."/>
            <person name="Ma R."/>
            <person name="Yu S."/>
        </authorList>
    </citation>
    <scope>NUCLEOTIDE SEQUENCE</scope>
    <source>
        <strain evidence="7">LA-IB0</strain>
        <tissue evidence="7">Leaf</tissue>
    </source>
</reference>
<gene>
    <name evidence="7" type="ORF">BUALT_BualtUnG0016500</name>
</gene>
<dbReference type="GO" id="GO:0016787">
    <property type="term" value="F:hydrolase activity"/>
    <property type="evidence" value="ECO:0007669"/>
    <property type="project" value="UniProtKB-KW"/>
</dbReference>
<evidence type="ECO:0000256" key="1">
    <source>
        <dbReference type="ARBA" id="ARBA00022741"/>
    </source>
</evidence>